<dbReference type="EMBL" id="AP026708">
    <property type="protein sequence ID" value="BDQ35435.1"/>
    <property type="molecule type" value="Genomic_DNA"/>
</dbReference>
<organism evidence="1 2">
    <name type="scientific">Pseudodesulfovibrio portus</name>
    <dbReference type="NCBI Taxonomy" id="231439"/>
    <lineage>
        <taxon>Bacteria</taxon>
        <taxon>Pseudomonadati</taxon>
        <taxon>Thermodesulfobacteriota</taxon>
        <taxon>Desulfovibrionia</taxon>
        <taxon>Desulfovibrionales</taxon>
        <taxon>Desulfovibrionaceae</taxon>
    </lineage>
</organism>
<keyword evidence="2" id="KW-1185">Reference proteome</keyword>
<name>A0ABM8AVY7_9BACT</name>
<sequence length="62" mass="6582">MSRLTLAVCPEITPRSLQAFFGSENIIGLRGEVLEDLGGERGSLHIVPSETGKGSNTLKGQN</sequence>
<reference evidence="1" key="1">
    <citation type="submission" date="2022-08" db="EMBL/GenBank/DDBJ databases">
        <title>Genome Sequence of the sulphate-reducing bacterium, Pseudodesulfovibrio portus JCM14722.</title>
        <authorList>
            <person name="Kondo R."/>
            <person name="Kataoka T."/>
        </authorList>
    </citation>
    <scope>NUCLEOTIDE SEQUENCE</scope>
    <source>
        <strain evidence="1">JCM 14722</strain>
    </source>
</reference>
<gene>
    <name evidence="1" type="ORF">JCM14722_29770</name>
</gene>
<accession>A0ABM8AVY7</accession>
<evidence type="ECO:0000313" key="2">
    <source>
        <dbReference type="Proteomes" id="UP001061361"/>
    </source>
</evidence>
<evidence type="ECO:0000313" key="1">
    <source>
        <dbReference type="EMBL" id="BDQ35435.1"/>
    </source>
</evidence>
<protein>
    <submittedName>
        <fullName evidence="1">Uncharacterized protein</fullName>
    </submittedName>
</protein>
<proteinExistence type="predicted"/>
<dbReference type="Proteomes" id="UP001061361">
    <property type="component" value="Chromosome"/>
</dbReference>